<dbReference type="InterPro" id="IPR006121">
    <property type="entry name" value="HMA_dom"/>
</dbReference>
<evidence type="ECO:0000256" key="10">
    <source>
        <dbReference type="SAM" id="MobiDB-lite"/>
    </source>
</evidence>
<protein>
    <recommendedName>
        <fullName evidence="12">HMA domain-containing protein</fullName>
    </recommendedName>
</protein>
<dbReference type="InterPro" id="IPR051014">
    <property type="entry name" value="Cation_Transport_ATPase_IB"/>
</dbReference>
<name>A0A9D4VFD6_ADICA</name>
<comment type="subcellular location">
    <subcellularLocation>
        <location evidence="1">Membrane</location>
        <topology evidence="1">Multi-pass membrane protein</topology>
    </subcellularLocation>
</comment>
<evidence type="ECO:0000256" key="9">
    <source>
        <dbReference type="ARBA" id="ARBA00023136"/>
    </source>
</evidence>
<dbReference type="InterPro" id="IPR008250">
    <property type="entry name" value="ATPase_P-typ_transduc_dom_A_sf"/>
</dbReference>
<dbReference type="InterPro" id="IPR036412">
    <property type="entry name" value="HAD-like_sf"/>
</dbReference>
<keyword evidence="6" id="KW-0067">ATP-binding</keyword>
<dbReference type="InterPro" id="IPR023214">
    <property type="entry name" value="HAD_sf"/>
</dbReference>
<feature type="transmembrane region" description="Helical" evidence="11">
    <location>
        <begin position="576"/>
        <end position="595"/>
    </location>
</feature>
<reference evidence="13" key="1">
    <citation type="submission" date="2021-01" db="EMBL/GenBank/DDBJ databases">
        <title>Adiantum capillus-veneris genome.</title>
        <authorList>
            <person name="Fang Y."/>
            <person name="Liao Q."/>
        </authorList>
    </citation>
    <scope>NUCLEOTIDE SEQUENCE</scope>
    <source>
        <strain evidence="13">H3</strain>
        <tissue evidence="13">Leaf</tissue>
    </source>
</reference>
<dbReference type="SFLD" id="SFLDF00027">
    <property type="entry name" value="p-type_atpase"/>
    <property type="match status" value="1"/>
</dbReference>
<evidence type="ECO:0000256" key="3">
    <source>
        <dbReference type="ARBA" id="ARBA00022692"/>
    </source>
</evidence>
<organism evidence="13 14">
    <name type="scientific">Adiantum capillus-veneris</name>
    <name type="common">Maidenhair fern</name>
    <dbReference type="NCBI Taxonomy" id="13818"/>
    <lineage>
        <taxon>Eukaryota</taxon>
        <taxon>Viridiplantae</taxon>
        <taxon>Streptophyta</taxon>
        <taxon>Embryophyta</taxon>
        <taxon>Tracheophyta</taxon>
        <taxon>Polypodiopsida</taxon>
        <taxon>Polypodiidae</taxon>
        <taxon>Polypodiales</taxon>
        <taxon>Pteridineae</taxon>
        <taxon>Pteridaceae</taxon>
        <taxon>Vittarioideae</taxon>
        <taxon>Adiantum</taxon>
    </lineage>
</organism>
<dbReference type="InterPro" id="IPR036163">
    <property type="entry name" value="HMA_dom_sf"/>
</dbReference>
<dbReference type="PRINTS" id="PR00120">
    <property type="entry name" value="HATPASE"/>
</dbReference>
<dbReference type="Gene3D" id="2.70.150.10">
    <property type="entry name" value="Calcium-transporting ATPase, cytoplasmic transduction domain A"/>
    <property type="match status" value="1"/>
</dbReference>
<dbReference type="PROSITE" id="PS50846">
    <property type="entry name" value="HMA_2"/>
    <property type="match status" value="1"/>
</dbReference>
<keyword evidence="8 11" id="KW-1133">Transmembrane helix</keyword>
<dbReference type="CDD" id="cd00371">
    <property type="entry name" value="HMA"/>
    <property type="match status" value="1"/>
</dbReference>
<dbReference type="CDD" id="cd02079">
    <property type="entry name" value="P-type_ATPase_HM"/>
    <property type="match status" value="1"/>
</dbReference>
<keyword evidence="7" id="KW-1278">Translocase</keyword>
<dbReference type="NCBIfam" id="TIGR01494">
    <property type="entry name" value="ATPase_P-type"/>
    <property type="match status" value="1"/>
</dbReference>
<dbReference type="InterPro" id="IPR044492">
    <property type="entry name" value="P_typ_ATPase_HD_dom"/>
</dbReference>
<gene>
    <name evidence="13" type="ORF">GOP47_0000571</name>
</gene>
<dbReference type="GO" id="GO:0005524">
    <property type="term" value="F:ATP binding"/>
    <property type="evidence" value="ECO:0007669"/>
    <property type="project" value="UniProtKB-KW"/>
</dbReference>
<dbReference type="InterPro" id="IPR023299">
    <property type="entry name" value="ATPase_P-typ_cyto_dom_N"/>
</dbReference>
<feature type="transmembrane region" description="Helical" evidence="11">
    <location>
        <begin position="917"/>
        <end position="937"/>
    </location>
</feature>
<evidence type="ECO:0000256" key="5">
    <source>
        <dbReference type="ARBA" id="ARBA00022741"/>
    </source>
</evidence>
<dbReference type="PROSITE" id="PS00154">
    <property type="entry name" value="ATPASE_E1_E2"/>
    <property type="match status" value="1"/>
</dbReference>
<proteinExistence type="inferred from homology"/>
<dbReference type="Pfam" id="PF00122">
    <property type="entry name" value="E1-E2_ATPase"/>
    <property type="match status" value="1"/>
</dbReference>
<dbReference type="InterPro" id="IPR027256">
    <property type="entry name" value="P-typ_ATPase_IB"/>
</dbReference>
<accession>A0A9D4VFD6</accession>
<feature type="domain" description="HMA" evidence="12">
    <location>
        <begin position="275"/>
        <end position="341"/>
    </location>
</feature>
<feature type="transmembrane region" description="Helical" evidence="11">
    <location>
        <begin position="381"/>
        <end position="398"/>
    </location>
</feature>
<evidence type="ECO:0000256" key="4">
    <source>
        <dbReference type="ARBA" id="ARBA00022723"/>
    </source>
</evidence>
<keyword evidence="3 11" id="KW-0812">Transmembrane</keyword>
<dbReference type="OrthoDB" id="432719at2759"/>
<dbReference type="Gene3D" id="3.40.50.1000">
    <property type="entry name" value="HAD superfamily/HAD-like"/>
    <property type="match status" value="1"/>
</dbReference>
<evidence type="ECO:0000313" key="13">
    <source>
        <dbReference type="EMBL" id="KAI5084402.1"/>
    </source>
</evidence>
<dbReference type="InterPro" id="IPR023298">
    <property type="entry name" value="ATPase_P-typ_TM_dom_sf"/>
</dbReference>
<dbReference type="Proteomes" id="UP000886520">
    <property type="component" value="Chromosome 1"/>
</dbReference>
<dbReference type="FunFam" id="3.30.70.100:FF:000022">
    <property type="entry name" value="Putative cadmium/zinc-transporting ATPase 3"/>
    <property type="match status" value="1"/>
</dbReference>
<dbReference type="Pfam" id="PF00702">
    <property type="entry name" value="Hydrolase"/>
    <property type="match status" value="1"/>
</dbReference>
<dbReference type="EMBL" id="JABFUD020000001">
    <property type="protein sequence ID" value="KAI5084402.1"/>
    <property type="molecule type" value="Genomic_DNA"/>
</dbReference>
<dbReference type="InterPro" id="IPR059000">
    <property type="entry name" value="ATPase_P-type_domA"/>
</dbReference>
<dbReference type="PANTHER" id="PTHR48085">
    <property type="entry name" value="CADMIUM/ZINC-TRANSPORTING ATPASE HMA2-RELATED"/>
    <property type="match status" value="1"/>
</dbReference>
<evidence type="ECO:0000256" key="7">
    <source>
        <dbReference type="ARBA" id="ARBA00022967"/>
    </source>
</evidence>
<comment type="similarity">
    <text evidence="2">Belongs to the cation transport ATPase (P-type) (TC 3.A.3) family. Type IB subfamily.</text>
</comment>
<dbReference type="GO" id="GO:0046872">
    <property type="term" value="F:metal ion binding"/>
    <property type="evidence" value="ECO:0007669"/>
    <property type="project" value="UniProtKB-KW"/>
</dbReference>
<dbReference type="SUPFAM" id="SSF56784">
    <property type="entry name" value="HAD-like"/>
    <property type="match status" value="1"/>
</dbReference>
<sequence length="1619" mass="172589">MEESPSACAEPLLISSPMEDGSPSPMPYQHNKASHFLLRHGNQMSCFLVPPQQEVDVSELCFIDHGQSIQDQKFKQFCKPNNGRFHAHLHHGELVEDIFLEACMEAAGCGLGPFPWEFPDSCFKVLDESYSQDFLHRNEVKGELHVHKEGCGHEQIRHGDHLDWLVPLSDGSFAVSHALGNDSEMLEHGRLIKIGEPHHQTAKNRETSSFALFKFEAPQMGASDSRTRSLPSNAADELVSAENSSGHVFDAMQPLLKEPDVSINIENDAEPIKLQKTAIDVFGICCPAEVPLVKKILEPAPGVQEVYVNVAARLVTVQHDAFATPPARLVKLLNNAHLEASIHVTGEWKAARKWPSPYTFASGFFVLIALFQYAFYPLKWVALGAVAVGAPPIILKSFRALRRCILDINILMIIAVAGSIALGDYLEAGLIVFLFALAEWLESRSSDRARLAISSVASLAPQSAILAETGARVNVSEVKVGTRLAVKAGESIPIDGTVVSGRSAVDESSLTGESLPVEKEAGTRVWAGTINMTGYICVETSALAEDSAVARMIRLVEEAQTQRSHVEQLMESFAKYYTPLVIAGALAFTIIPVSVHAHNIRHWMYLALVLLVVACPCALVISTPVTTTCAIAQAARLGLLVKGGKHLEALGKLKVVAMDKTGTLTEGCFQIIEVHALNKEADLQDVLFWLSCIESKASHPIASAIVDYARLHGAQSGNAEVVVDEFRVLPGEGVSGIVNGHKIAVGNERLASRLLWLEGADSALLESWKSQGLTICWIGVDEKPILIMSAGDQLRPEAREAVRDMRRLGLRLAMLTGDSLEVANNVQRKLGQIDVHAQLLPEGKVEVLQQLKAAGLTGMVGDGINDAPALAAADVGIAMGVAGTAIAMETADIALMTNDLRKLPVAVRLGQKARRKILQNIFLSITTKVLVIVLAAVGYASLWGAVLADVGTCLLVIFNSMLLLERKKDEAGRLGLFTFWRKPKSKVCQKGVLLSSEEYMDTEAEPCCPKKMENNGESAQSTKQENQSSQSCCSAKSCCDMRGANNGMRRRVSNRDTYDKDCLGIDEGICSSINIPELEGLLLKQSDSRRNLSECSCCSSKCCTGCSSRNTTTSMMQAESDASCGITIKPNVLETPYSSRQAVNLCTSRGTAGQCFTTNSSLGATPACCAAKSQSPPKLLLSPINCCEKGCCEGAAMTRQSWTPDASLGATPACCALKSQAPAPSVQLKSLDGCEKGCCKGPTRKADESEIGVPMQKKSESTARIGHCCGTTKPLVATVACSMPGSKVPASSLRLKSIDGCEWGSCQGGSQKVCEFTAGKPSQSNNEGAATAMQCCTNDISLGSSPACCLSEGKALAPSLQLKSIDDCERGCCEGEIRKACESTAGDPLQRKFKGAATTGQCCTNKTLLGSPKTGESTAGGPLQRKPDGAAKTGQCCTNNTHLGSSPACVSESKAPPPSLQLKSIDVCQLGCCKGGSHKADESTAGEPFQRKFEDAAERDLCCTNNTLLGACASEGQAPAQSLQLKSVDGCKRGCCQGGSRKLDESIAVEPLQRKFVGAAMTDERCPNIALSGASPAFCSSESKAPAASLQLKSFDGCERPCCESQSLKADMPAAAQPI</sequence>
<keyword evidence="14" id="KW-1185">Reference proteome</keyword>
<feature type="region of interest" description="Disordered" evidence="10">
    <location>
        <begin position="1"/>
        <end position="25"/>
    </location>
</feature>
<evidence type="ECO:0000256" key="1">
    <source>
        <dbReference type="ARBA" id="ARBA00004141"/>
    </source>
</evidence>
<evidence type="ECO:0000259" key="12">
    <source>
        <dbReference type="PROSITE" id="PS50846"/>
    </source>
</evidence>
<dbReference type="SFLD" id="SFLDS00003">
    <property type="entry name" value="Haloacid_Dehalogenase"/>
    <property type="match status" value="1"/>
</dbReference>
<dbReference type="GO" id="GO:0019829">
    <property type="term" value="F:ATPase-coupled monoatomic cation transmembrane transporter activity"/>
    <property type="evidence" value="ECO:0007669"/>
    <property type="project" value="InterPro"/>
</dbReference>
<dbReference type="InterPro" id="IPR001757">
    <property type="entry name" value="P_typ_ATPase"/>
</dbReference>
<dbReference type="PRINTS" id="PR00119">
    <property type="entry name" value="CATATPASE"/>
</dbReference>
<evidence type="ECO:0000256" key="2">
    <source>
        <dbReference type="ARBA" id="ARBA00006024"/>
    </source>
</evidence>
<comment type="caution">
    <text evidence="13">The sequence shown here is derived from an EMBL/GenBank/DDBJ whole genome shotgun (WGS) entry which is preliminary data.</text>
</comment>
<evidence type="ECO:0000256" key="6">
    <source>
        <dbReference type="ARBA" id="ARBA00022840"/>
    </source>
</evidence>
<keyword evidence="4" id="KW-0479">Metal-binding</keyword>
<evidence type="ECO:0000313" key="14">
    <source>
        <dbReference type="Proteomes" id="UP000886520"/>
    </source>
</evidence>
<dbReference type="SFLD" id="SFLDG00002">
    <property type="entry name" value="C1.7:_P-type_atpase_like"/>
    <property type="match status" value="1"/>
</dbReference>
<dbReference type="FunFam" id="2.70.150.10:FF:000002">
    <property type="entry name" value="Copper-transporting ATPase 1, putative"/>
    <property type="match status" value="1"/>
</dbReference>
<dbReference type="SUPFAM" id="SSF81665">
    <property type="entry name" value="Calcium ATPase, transmembrane domain M"/>
    <property type="match status" value="1"/>
</dbReference>
<keyword evidence="9 11" id="KW-0472">Membrane</keyword>
<dbReference type="PANTHER" id="PTHR48085:SF5">
    <property type="entry name" value="CADMIUM_ZINC-TRANSPORTING ATPASE HMA4-RELATED"/>
    <property type="match status" value="1"/>
</dbReference>
<dbReference type="NCBIfam" id="TIGR01525">
    <property type="entry name" value="ATPase-IB_hvy"/>
    <property type="match status" value="1"/>
</dbReference>
<dbReference type="Gene3D" id="3.30.70.100">
    <property type="match status" value="1"/>
</dbReference>
<dbReference type="NCBIfam" id="TIGR01512">
    <property type="entry name" value="ATPase-IB2_Cd"/>
    <property type="match status" value="1"/>
</dbReference>
<dbReference type="GO" id="GO:0016887">
    <property type="term" value="F:ATP hydrolysis activity"/>
    <property type="evidence" value="ECO:0007669"/>
    <property type="project" value="InterPro"/>
</dbReference>
<keyword evidence="5" id="KW-0547">Nucleotide-binding</keyword>
<dbReference type="SUPFAM" id="SSF55008">
    <property type="entry name" value="HMA, heavy metal-associated domain"/>
    <property type="match status" value="1"/>
</dbReference>
<evidence type="ECO:0000256" key="11">
    <source>
        <dbReference type="SAM" id="Phobius"/>
    </source>
</evidence>
<dbReference type="GO" id="GO:0016020">
    <property type="term" value="C:membrane"/>
    <property type="evidence" value="ECO:0007669"/>
    <property type="project" value="UniProtKB-SubCell"/>
</dbReference>
<dbReference type="SUPFAM" id="SSF81653">
    <property type="entry name" value="Calcium ATPase, transduction domain A"/>
    <property type="match status" value="1"/>
</dbReference>
<feature type="transmembrane region" description="Helical" evidence="11">
    <location>
        <begin position="602"/>
        <end position="621"/>
    </location>
</feature>
<dbReference type="InterPro" id="IPR018303">
    <property type="entry name" value="ATPase_P-typ_P_site"/>
</dbReference>
<evidence type="ECO:0000256" key="8">
    <source>
        <dbReference type="ARBA" id="ARBA00022989"/>
    </source>
</evidence>
<dbReference type="Pfam" id="PF00403">
    <property type="entry name" value="HMA"/>
    <property type="match status" value="1"/>
</dbReference>
<dbReference type="Gene3D" id="3.40.1110.10">
    <property type="entry name" value="Calcium-transporting ATPase, cytoplasmic domain N"/>
    <property type="match status" value="1"/>
</dbReference>